<evidence type="ECO:0000256" key="4">
    <source>
        <dbReference type="ARBA" id="ARBA00023136"/>
    </source>
</evidence>
<feature type="domain" description="Yip1" evidence="7">
    <location>
        <begin position="218"/>
        <end position="385"/>
    </location>
</feature>
<name>A0A846QKM0_9BACT</name>
<evidence type="ECO:0000256" key="3">
    <source>
        <dbReference type="ARBA" id="ARBA00022989"/>
    </source>
</evidence>
<dbReference type="Pfam" id="PF04893">
    <property type="entry name" value="Yip1"/>
    <property type="match status" value="1"/>
</dbReference>
<feature type="transmembrane region" description="Helical" evidence="6">
    <location>
        <begin position="280"/>
        <end position="313"/>
    </location>
</feature>
<dbReference type="Proteomes" id="UP000580856">
    <property type="component" value="Unassembled WGS sequence"/>
</dbReference>
<evidence type="ECO:0000256" key="2">
    <source>
        <dbReference type="ARBA" id="ARBA00022692"/>
    </source>
</evidence>
<dbReference type="NCBIfam" id="TIGR02098">
    <property type="entry name" value="MJ0042_CXXC"/>
    <property type="match status" value="1"/>
</dbReference>
<keyword evidence="10" id="KW-1185">Reference proteome</keyword>
<dbReference type="EMBL" id="JAATJA010000001">
    <property type="protein sequence ID" value="NJB67600.1"/>
    <property type="molecule type" value="Genomic_DNA"/>
</dbReference>
<evidence type="ECO:0000256" key="6">
    <source>
        <dbReference type="SAM" id="Phobius"/>
    </source>
</evidence>
<feature type="region of interest" description="Disordered" evidence="5">
    <location>
        <begin position="43"/>
        <end position="191"/>
    </location>
</feature>
<comment type="caution">
    <text evidence="9">The sequence shown here is derived from an EMBL/GenBank/DDBJ whole genome shotgun (WGS) entry which is preliminary data.</text>
</comment>
<dbReference type="Pfam" id="PF13717">
    <property type="entry name" value="Zn_ribbon_4"/>
    <property type="match status" value="1"/>
</dbReference>
<reference evidence="9 10" key="1">
    <citation type="submission" date="2020-03" db="EMBL/GenBank/DDBJ databases">
        <title>Genomic Encyclopedia of Type Strains, Phase IV (KMG-IV): sequencing the most valuable type-strain genomes for metagenomic binning, comparative biology and taxonomic classification.</title>
        <authorList>
            <person name="Goeker M."/>
        </authorList>
    </citation>
    <scope>NUCLEOTIDE SEQUENCE [LARGE SCALE GENOMIC DNA]</scope>
    <source>
        <strain evidence="9 10">DSM 24233</strain>
    </source>
</reference>
<accession>A0A846QKM0</accession>
<dbReference type="RefSeq" id="WP_167941022.1">
    <property type="nucleotide sequence ID" value="NZ_JAATJA010000001.1"/>
</dbReference>
<sequence>MNILCPNCQFSREVPDDKVPARSVMATCPKCGTKFRFRELDSEAQDFTLEEEPAAQTAQAATIEPTEPHVAPDVTPDVTPDAAPDAPEAPQADAPTQDIDEPATSASETPADGPIPTTDATPVAPVADVTPNAASTPQTPTPEEQPAQAESPTAEKPRRDIWVSLEDMGDKNDNRDETPWRGHAPREDEHPTVDVPFERLDEHGFFGGLKETVKRACLSPKLFFSTMPVKMGLARPMVFYLLVSEVSALFQTIWQVLGLDIMMYIGGGQTDSTEHAVAGASAFAVLLVLPIFMTLAIIATTGIIHLLLMAFGASKSGFEATFRVNCYASSPSLLAVFPVLGPLAGSLWYMVLMCIGLKEAHRTSYARVSLALSLPLFLLLALVAATVFFSPETAQQMF</sequence>
<dbReference type="InterPro" id="IPR006977">
    <property type="entry name" value="Yip1_dom"/>
</dbReference>
<keyword evidence="2 6" id="KW-0812">Transmembrane</keyword>
<feature type="compositionally biased region" description="Low complexity" evidence="5">
    <location>
        <begin position="54"/>
        <end position="65"/>
    </location>
</feature>
<feature type="compositionally biased region" description="Acidic residues" evidence="5">
    <location>
        <begin position="43"/>
        <end position="53"/>
    </location>
</feature>
<proteinExistence type="predicted"/>
<evidence type="ECO:0000259" key="7">
    <source>
        <dbReference type="Pfam" id="PF04893"/>
    </source>
</evidence>
<dbReference type="GO" id="GO:0016020">
    <property type="term" value="C:membrane"/>
    <property type="evidence" value="ECO:0007669"/>
    <property type="project" value="UniProtKB-SubCell"/>
</dbReference>
<keyword evidence="3 6" id="KW-1133">Transmembrane helix</keyword>
<feature type="domain" description="Zinc finger/thioredoxin putative" evidence="8">
    <location>
        <begin position="1"/>
        <end position="36"/>
    </location>
</feature>
<feature type="transmembrane region" description="Helical" evidence="6">
    <location>
        <begin position="333"/>
        <end position="357"/>
    </location>
</feature>
<evidence type="ECO:0000256" key="5">
    <source>
        <dbReference type="SAM" id="MobiDB-lite"/>
    </source>
</evidence>
<feature type="transmembrane region" description="Helical" evidence="6">
    <location>
        <begin position="369"/>
        <end position="389"/>
    </location>
</feature>
<feature type="compositionally biased region" description="Low complexity" evidence="5">
    <location>
        <begin position="71"/>
        <end position="97"/>
    </location>
</feature>
<feature type="compositionally biased region" description="Low complexity" evidence="5">
    <location>
        <begin position="133"/>
        <end position="152"/>
    </location>
</feature>
<keyword evidence="4 6" id="KW-0472">Membrane</keyword>
<feature type="transmembrane region" description="Helical" evidence="6">
    <location>
        <begin position="237"/>
        <end position="259"/>
    </location>
</feature>
<gene>
    <name evidence="9" type="ORF">GGQ74_001240</name>
</gene>
<feature type="compositionally biased region" description="Basic and acidic residues" evidence="5">
    <location>
        <begin position="168"/>
        <end position="191"/>
    </location>
</feature>
<evidence type="ECO:0000313" key="9">
    <source>
        <dbReference type="EMBL" id="NJB67600.1"/>
    </source>
</evidence>
<protein>
    <submittedName>
        <fullName evidence="9">Putative Zn finger-like uncharacterized protein</fullName>
    </submittedName>
</protein>
<dbReference type="InterPro" id="IPR011723">
    <property type="entry name" value="Znf/thioredoxin_put"/>
</dbReference>
<evidence type="ECO:0000256" key="1">
    <source>
        <dbReference type="ARBA" id="ARBA00004141"/>
    </source>
</evidence>
<evidence type="ECO:0000259" key="8">
    <source>
        <dbReference type="Pfam" id="PF13717"/>
    </source>
</evidence>
<evidence type="ECO:0000313" key="10">
    <source>
        <dbReference type="Proteomes" id="UP000580856"/>
    </source>
</evidence>
<organism evidence="9 10">
    <name type="scientific">Desulfobaculum xiamenense</name>
    <dbReference type="NCBI Taxonomy" id="995050"/>
    <lineage>
        <taxon>Bacteria</taxon>
        <taxon>Pseudomonadati</taxon>
        <taxon>Thermodesulfobacteriota</taxon>
        <taxon>Desulfovibrionia</taxon>
        <taxon>Desulfovibrionales</taxon>
        <taxon>Desulfovibrionaceae</taxon>
        <taxon>Desulfobaculum</taxon>
    </lineage>
</organism>
<dbReference type="AlphaFoldDB" id="A0A846QKM0"/>
<comment type="subcellular location">
    <subcellularLocation>
        <location evidence="1">Membrane</location>
        <topology evidence="1">Multi-pass membrane protein</topology>
    </subcellularLocation>
</comment>